<dbReference type="RefSeq" id="WP_175498124.1">
    <property type="nucleotide sequence ID" value="NZ_FOVF01000027.1"/>
</dbReference>
<dbReference type="Pfam" id="PF07638">
    <property type="entry name" value="Sigma70_ECF"/>
    <property type="match status" value="1"/>
</dbReference>
<dbReference type="InterPro" id="IPR013324">
    <property type="entry name" value="RNA_pol_sigma_r3/r4-like"/>
</dbReference>
<dbReference type="GO" id="GO:0016987">
    <property type="term" value="F:sigma factor activity"/>
    <property type="evidence" value="ECO:0007669"/>
    <property type="project" value="UniProtKB-KW"/>
</dbReference>
<accession>A0A1I4ZMS4</accession>
<reference evidence="6 7" key="1">
    <citation type="submission" date="2016-10" db="EMBL/GenBank/DDBJ databases">
        <authorList>
            <person name="de Groot N.N."/>
        </authorList>
    </citation>
    <scope>NUCLEOTIDE SEQUENCE [LARGE SCALE GENOMIC DNA]</scope>
    <source>
        <strain evidence="6 7">CGMCC 1.7659</strain>
    </source>
</reference>
<dbReference type="NCBIfam" id="TIGR02937">
    <property type="entry name" value="sigma70-ECF"/>
    <property type="match status" value="1"/>
</dbReference>
<dbReference type="InterPro" id="IPR011517">
    <property type="entry name" value="RNA_pol_sigma70_ECF-like"/>
</dbReference>
<comment type="similarity">
    <text evidence="1">Belongs to the sigma-70 factor family. ECF subfamily.</text>
</comment>
<dbReference type="Gene3D" id="1.10.1740.10">
    <property type="match status" value="1"/>
</dbReference>
<dbReference type="STRING" id="578942.SAMN05216289_12727"/>
<evidence type="ECO:0000256" key="4">
    <source>
        <dbReference type="ARBA" id="ARBA00023163"/>
    </source>
</evidence>
<dbReference type="SUPFAM" id="SSF88946">
    <property type="entry name" value="Sigma2 domain of RNA polymerase sigma factors"/>
    <property type="match status" value="1"/>
</dbReference>
<dbReference type="InterPro" id="IPR039425">
    <property type="entry name" value="RNA_pol_sigma-70-like"/>
</dbReference>
<proteinExistence type="inferred from homology"/>
<keyword evidence="2" id="KW-0805">Transcription regulation</keyword>
<name>A0A1I4ZMS4_9GAMM</name>
<dbReference type="PANTHER" id="PTHR43133:SF39">
    <property type="entry name" value="SIMILAR TO RNA POLYMERASE SIGMA-E FACTOR"/>
    <property type="match status" value="1"/>
</dbReference>
<dbReference type="InterPro" id="IPR053812">
    <property type="entry name" value="HTH_Sigma70_ECF-like"/>
</dbReference>
<dbReference type="GO" id="GO:0006352">
    <property type="term" value="P:DNA-templated transcription initiation"/>
    <property type="evidence" value="ECO:0007669"/>
    <property type="project" value="InterPro"/>
</dbReference>
<dbReference type="SUPFAM" id="SSF88659">
    <property type="entry name" value="Sigma3 and sigma4 domains of RNA polymerase sigma factors"/>
    <property type="match status" value="1"/>
</dbReference>
<organism evidence="6 7">
    <name type="scientific">Dokdonella immobilis</name>
    <dbReference type="NCBI Taxonomy" id="578942"/>
    <lineage>
        <taxon>Bacteria</taxon>
        <taxon>Pseudomonadati</taxon>
        <taxon>Pseudomonadota</taxon>
        <taxon>Gammaproteobacteria</taxon>
        <taxon>Lysobacterales</taxon>
        <taxon>Rhodanobacteraceae</taxon>
        <taxon>Dokdonella</taxon>
    </lineage>
</organism>
<keyword evidence="3" id="KW-0731">Sigma factor</keyword>
<evidence type="ECO:0000313" key="6">
    <source>
        <dbReference type="EMBL" id="SFN51571.1"/>
    </source>
</evidence>
<sequence>MPNNQPGITGLLTSWREGDRNAENTLVEYLYPVLRGLVGVQLRRAPSGLTLSATELVNEAYIRLEQQREVEWRNRDHFLAITATVVRRVVVDYLRERSAMKRGAGQIAVQFDELSSGDVPAVGDQVDWLALDQALTRLQGLDADCARVVELRLFAGLGVERIAQVCGSSVATVGRQWRFARNWLADQLDLTIRDR</sequence>
<evidence type="ECO:0000259" key="5">
    <source>
        <dbReference type="Pfam" id="PF07638"/>
    </source>
</evidence>
<dbReference type="NCBIfam" id="TIGR02999">
    <property type="entry name" value="Sig-70_X6"/>
    <property type="match status" value="1"/>
</dbReference>
<dbReference type="InterPro" id="IPR014284">
    <property type="entry name" value="RNA_pol_sigma-70_dom"/>
</dbReference>
<evidence type="ECO:0000256" key="3">
    <source>
        <dbReference type="ARBA" id="ARBA00023082"/>
    </source>
</evidence>
<keyword evidence="7" id="KW-1185">Reference proteome</keyword>
<evidence type="ECO:0000256" key="1">
    <source>
        <dbReference type="ARBA" id="ARBA00010641"/>
    </source>
</evidence>
<dbReference type="AlphaFoldDB" id="A0A1I4ZMS4"/>
<evidence type="ECO:0000313" key="7">
    <source>
        <dbReference type="Proteomes" id="UP000198575"/>
    </source>
</evidence>
<dbReference type="InterPro" id="IPR013325">
    <property type="entry name" value="RNA_pol_sigma_r2"/>
</dbReference>
<keyword evidence="4" id="KW-0804">Transcription</keyword>
<evidence type="ECO:0000256" key="2">
    <source>
        <dbReference type="ARBA" id="ARBA00023015"/>
    </source>
</evidence>
<dbReference type="InterPro" id="IPR036388">
    <property type="entry name" value="WH-like_DNA-bd_sf"/>
</dbReference>
<dbReference type="Proteomes" id="UP000198575">
    <property type="component" value="Unassembled WGS sequence"/>
</dbReference>
<dbReference type="PANTHER" id="PTHR43133">
    <property type="entry name" value="RNA POLYMERASE ECF-TYPE SIGMA FACTO"/>
    <property type="match status" value="1"/>
</dbReference>
<gene>
    <name evidence="6" type="ORF">SAMN05216289_12727</name>
</gene>
<protein>
    <submittedName>
        <fullName evidence="6">RNA polymerase sigma factor, TIGR02999 family</fullName>
    </submittedName>
</protein>
<feature type="domain" description="RNA polymerase sigma-70 ECF-like HTH" evidence="5">
    <location>
        <begin position="8"/>
        <end position="189"/>
    </location>
</feature>
<dbReference type="Gene3D" id="1.10.10.10">
    <property type="entry name" value="Winged helix-like DNA-binding domain superfamily/Winged helix DNA-binding domain"/>
    <property type="match status" value="1"/>
</dbReference>
<dbReference type="EMBL" id="FOVF01000027">
    <property type="protein sequence ID" value="SFN51571.1"/>
    <property type="molecule type" value="Genomic_DNA"/>
</dbReference>